<evidence type="ECO:0000259" key="1">
    <source>
        <dbReference type="Pfam" id="PF02836"/>
    </source>
</evidence>
<dbReference type="PANTHER" id="PTHR42732">
    <property type="entry name" value="BETA-GALACTOSIDASE"/>
    <property type="match status" value="1"/>
</dbReference>
<dbReference type="InterPro" id="IPR036156">
    <property type="entry name" value="Beta-gal/glucu_dom_sf"/>
</dbReference>
<evidence type="ECO:0000313" key="2">
    <source>
        <dbReference type="EMBL" id="KKL46447.1"/>
    </source>
</evidence>
<dbReference type="Pfam" id="PF02836">
    <property type="entry name" value="Glyco_hydro_2_C"/>
    <property type="match status" value="1"/>
</dbReference>
<accession>A0A0F9F5V2</accession>
<dbReference type="AlphaFoldDB" id="A0A0F9F5V2"/>
<dbReference type="GO" id="GO:0005975">
    <property type="term" value="P:carbohydrate metabolic process"/>
    <property type="evidence" value="ECO:0007669"/>
    <property type="project" value="InterPro"/>
</dbReference>
<sequence>DHVRKWCPDAPFLYDLELSLAEGDRSIDRAGSYFGLRTVTLAPPAILLNDEPIFQRLVLDQGYYPRGLYTAPRDADLKRDIVLSQKLGFNGARLHQKVFEPRFLYWADRLGYMVWGEFPNWGMDRGEGEAVRRMAAEWTEAVTRDFNHPSIVGWCPFNETSNWPDREMLRDVYRLTKALDPTRPVIDSSGWDHYETDVFSVHSYLQDPRKFAAQFRGMLTGGAPYRNPNCLGEHAGQPYFVAEYGGTGWDVAGRKGIGRGGGDRRANWGYGEAPEGSKAFLERYRKLTTALLRHPMMCGMCYTQLYDIEQEVNGLMTYDRKMKFDPAVIAAINRQVAAIEKGPK</sequence>
<name>A0A0F9F5V2_9ZZZZ</name>
<proteinExistence type="predicted"/>
<protein>
    <recommendedName>
        <fullName evidence="1">Glycoside hydrolase family 2 catalytic domain-containing protein</fullName>
    </recommendedName>
</protein>
<comment type="caution">
    <text evidence="2">The sequence shown here is derived from an EMBL/GenBank/DDBJ whole genome shotgun (WGS) entry which is preliminary data.</text>
</comment>
<organism evidence="2">
    <name type="scientific">marine sediment metagenome</name>
    <dbReference type="NCBI Taxonomy" id="412755"/>
    <lineage>
        <taxon>unclassified sequences</taxon>
        <taxon>metagenomes</taxon>
        <taxon>ecological metagenomes</taxon>
    </lineage>
</organism>
<dbReference type="InterPro" id="IPR013783">
    <property type="entry name" value="Ig-like_fold"/>
</dbReference>
<gene>
    <name evidence="2" type="ORF">LCGC14_2345460</name>
</gene>
<feature type="domain" description="Glycoside hydrolase family 2 catalytic" evidence="1">
    <location>
        <begin position="76"/>
        <end position="246"/>
    </location>
</feature>
<dbReference type="InterPro" id="IPR017853">
    <property type="entry name" value="GH"/>
</dbReference>
<dbReference type="InterPro" id="IPR006103">
    <property type="entry name" value="Glyco_hydro_2_cat"/>
</dbReference>
<dbReference type="Gene3D" id="2.60.40.10">
    <property type="entry name" value="Immunoglobulins"/>
    <property type="match status" value="1"/>
</dbReference>
<dbReference type="SUPFAM" id="SSF49303">
    <property type="entry name" value="beta-Galactosidase/glucuronidase domain"/>
    <property type="match status" value="1"/>
</dbReference>
<dbReference type="PANTHER" id="PTHR42732:SF3">
    <property type="entry name" value="HYDROLASE"/>
    <property type="match status" value="1"/>
</dbReference>
<reference evidence="2" key="1">
    <citation type="journal article" date="2015" name="Nature">
        <title>Complex archaea that bridge the gap between prokaryotes and eukaryotes.</title>
        <authorList>
            <person name="Spang A."/>
            <person name="Saw J.H."/>
            <person name="Jorgensen S.L."/>
            <person name="Zaremba-Niedzwiedzka K."/>
            <person name="Martijn J."/>
            <person name="Lind A.E."/>
            <person name="van Eijk R."/>
            <person name="Schleper C."/>
            <person name="Guy L."/>
            <person name="Ettema T.J."/>
        </authorList>
    </citation>
    <scope>NUCLEOTIDE SEQUENCE</scope>
</reference>
<dbReference type="Gene3D" id="3.20.20.80">
    <property type="entry name" value="Glycosidases"/>
    <property type="match status" value="1"/>
</dbReference>
<feature type="non-terminal residue" evidence="2">
    <location>
        <position position="1"/>
    </location>
</feature>
<dbReference type="EMBL" id="LAZR01034028">
    <property type="protein sequence ID" value="KKL46447.1"/>
    <property type="molecule type" value="Genomic_DNA"/>
</dbReference>
<dbReference type="SUPFAM" id="SSF51445">
    <property type="entry name" value="(Trans)glycosidases"/>
    <property type="match status" value="1"/>
</dbReference>
<dbReference type="InterPro" id="IPR051913">
    <property type="entry name" value="GH2_Domain-Containing"/>
</dbReference>
<dbReference type="GO" id="GO:0004553">
    <property type="term" value="F:hydrolase activity, hydrolyzing O-glycosyl compounds"/>
    <property type="evidence" value="ECO:0007669"/>
    <property type="project" value="InterPro"/>
</dbReference>